<keyword evidence="4" id="KW-0732">Signal</keyword>
<dbReference type="OMA" id="FSHIDFM"/>
<accession>A0A8B8IPW9</accession>
<comment type="similarity">
    <text evidence="1 2">Belongs to the AB hydrolase superfamily. Lipase family.</text>
</comment>
<dbReference type="InterPro" id="IPR029058">
    <property type="entry name" value="AB_hydrolase_fold"/>
</dbReference>
<sequence length="422" mass="47461">MSVIAVFLSVVVIVAGSPSPHADYIEELIRTNAFGGRISDNILEDATLDLPDLVRKYNYPFEEHFVTTEDGYILGMHRIPHGRVSYNVSGDRPVVFLMHGWPTSSSDHVIMGPGSGIAYILADEGYDVWMGNTRGNSFSRKHISLNPDVPRNGFWEFSWDEIGERDLPAMIDYALQHTGRSALHYIGFSQGTTVFFVMGSLRPEYNKKIISMHAMAPVAYMEHVKDHIFTKIAPYGRDLMTLASLLGIEEILSHHEIFTLLGRLFCIDGAKTQPFCSAIIFLIAGWNENQHNASTIPIILGHTPAGCSVKQMAHFGQSITDKEFRRYDFGLLQNLQKYGTPIPPSYDLSKVTAPVFLHYSEGDPLAVVADVDRLFKELGRPMGKFKVSQSTFSHVDFMWGIDAKKMVYDKVINFMRLMDLKN</sequence>
<evidence type="ECO:0000259" key="5">
    <source>
        <dbReference type="Pfam" id="PF04083"/>
    </source>
</evidence>
<dbReference type="RefSeq" id="XP_026499165.2">
    <property type="nucleotide sequence ID" value="XM_026643380.2"/>
</dbReference>
<gene>
    <name evidence="7" type="primary">LOC113402978</name>
</gene>
<dbReference type="Gene3D" id="3.40.50.1820">
    <property type="entry name" value="alpha/beta hydrolase"/>
    <property type="match status" value="1"/>
</dbReference>
<dbReference type="PANTHER" id="PTHR11005">
    <property type="entry name" value="LYSOSOMAL ACID LIPASE-RELATED"/>
    <property type="match status" value="1"/>
</dbReference>
<feature type="domain" description="Partial AB-hydrolase lipase" evidence="5">
    <location>
        <begin position="51"/>
        <end position="111"/>
    </location>
</feature>
<evidence type="ECO:0000256" key="4">
    <source>
        <dbReference type="SAM" id="SignalP"/>
    </source>
</evidence>
<keyword evidence="2" id="KW-0443">Lipid metabolism</keyword>
<dbReference type="GO" id="GO:0016788">
    <property type="term" value="F:hydrolase activity, acting on ester bonds"/>
    <property type="evidence" value="ECO:0007669"/>
    <property type="project" value="InterPro"/>
</dbReference>
<keyword evidence="2" id="KW-0378">Hydrolase</keyword>
<dbReference type="PIRSF" id="PIRSF000862">
    <property type="entry name" value="Steryl_ester_lip"/>
    <property type="match status" value="1"/>
</dbReference>
<keyword evidence="6" id="KW-1185">Reference proteome</keyword>
<keyword evidence="2" id="KW-0442">Lipid degradation</keyword>
<feature type="chain" id="PRO_5045703357" description="Lipase" evidence="4">
    <location>
        <begin position="17"/>
        <end position="422"/>
    </location>
</feature>
<dbReference type="InterPro" id="IPR006693">
    <property type="entry name" value="AB_hydrolase_lipase"/>
</dbReference>
<feature type="active site" description="Nucleophile" evidence="3">
    <location>
        <position position="189"/>
    </location>
</feature>
<evidence type="ECO:0000256" key="2">
    <source>
        <dbReference type="PIRNR" id="PIRNR000862"/>
    </source>
</evidence>
<dbReference type="Proteomes" id="UP001652626">
    <property type="component" value="Chromosome 16"/>
</dbReference>
<reference evidence="7" key="1">
    <citation type="submission" date="2025-08" db="UniProtKB">
        <authorList>
            <consortium name="RefSeq"/>
        </authorList>
    </citation>
    <scope>IDENTIFICATION</scope>
    <source>
        <tissue evidence="7">Whole body</tissue>
    </source>
</reference>
<feature type="active site" description="Charge relay system" evidence="3">
    <location>
        <position position="363"/>
    </location>
</feature>
<proteinExistence type="inferred from homology"/>
<dbReference type="InterPro" id="IPR025483">
    <property type="entry name" value="Lipase_euk"/>
</dbReference>
<dbReference type="GeneID" id="113402978"/>
<organism evidence="6 7">
    <name type="scientific">Vanessa tameamea</name>
    <name type="common">Kamehameha butterfly</name>
    <dbReference type="NCBI Taxonomy" id="334116"/>
    <lineage>
        <taxon>Eukaryota</taxon>
        <taxon>Metazoa</taxon>
        <taxon>Ecdysozoa</taxon>
        <taxon>Arthropoda</taxon>
        <taxon>Hexapoda</taxon>
        <taxon>Insecta</taxon>
        <taxon>Pterygota</taxon>
        <taxon>Neoptera</taxon>
        <taxon>Endopterygota</taxon>
        <taxon>Lepidoptera</taxon>
        <taxon>Glossata</taxon>
        <taxon>Ditrysia</taxon>
        <taxon>Papilionoidea</taxon>
        <taxon>Nymphalidae</taxon>
        <taxon>Nymphalinae</taxon>
        <taxon>Vanessa</taxon>
    </lineage>
</organism>
<dbReference type="OrthoDB" id="9974421at2759"/>
<dbReference type="AlphaFoldDB" id="A0A8B8IPW9"/>
<evidence type="ECO:0000313" key="7">
    <source>
        <dbReference type="RefSeq" id="XP_026499165.2"/>
    </source>
</evidence>
<dbReference type="GO" id="GO:0016042">
    <property type="term" value="P:lipid catabolic process"/>
    <property type="evidence" value="ECO:0007669"/>
    <property type="project" value="UniProtKB-KW"/>
</dbReference>
<dbReference type="Pfam" id="PF04083">
    <property type="entry name" value="Abhydro_lipase"/>
    <property type="match status" value="1"/>
</dbReference>
<evidence type="ECO:0000313" key="6">
    <source>
        <dbReference type="Proteomes" id="UP001652626"/>
    </source>
</evidence>
<evidence type="ECO:0000256" key="3">
    <source>
        <dbReference type="PIRSR" id="PIRSR000862-1"/>
    </source>
</evidence>
<feature type="active site" description="Charge relay system" evidence="3">
    <location>
        <position position="394"/>
    </location>
</feature>
<protein>
    <recommendedName>
        <fullName evidence="2">Lipase</fullName>
    </recommendedName>
</protein>
<dbReference type="SUPFAM" id="SSF53474">
    <property type="entry name" value="alpha/beta-Hydrolases"/>
    <property type="match status" value="1"/>
</dbReference>
<feature type="signal peptide" evidence="4">
    <location>
        <begin position="1"/>
        <end position="16"/>
    </location>
</feature>
<name>A0A8B8IPW9_VANTA</name>
<evidence type="ECO:0000256" key="1">
    <source>
        <dbReference type="ARBA" id="ARBA00010701"/>
    </source>
</evidence>